<evidence type="ECO:0000313" key="1">
    <source>
        <dbReference type="EMBL" id="JAD51294.1"/>
    </source>
</evidence>
<dbReference type="AlphaFoldDB" id="A0A0A9AHY5"/>
<organism evidence="1">
    <name type="scientific">Arundo donax</name>
    <name type="common">Giant reed</name>
    <name type="synonym">Donax arundinaceus</name>
    <dbReference type="NCBI Taxonomy" id="35708"/>
    <lineage>
        <taxon>Eukaryota</taxon>
        <taxon>Viridiplantae</taxon>
        <taxon>Streptophyta</taxon>
        <taxon>Embryophyta</taxon>
        <taxon>Tracheophyta</taxon>
        <taxon>Spermatophyta</taxon>
        <taxon>Magnoliopsida</taxon>
        <taxon>Liliopsida</taxon>
        <taxon>Poales</taxon>
        <taxon>Poaceae</taxon>
        <taxon>PACMAD clade</taxon>
        <taxon>Arundinoideae</taxon>
        <taxon>Arundineae</taxon>
        <taxon>Arundo</taxon>
    </lineage>
</organism>
<dbReference type="EMBL" id="GBRH01246601">
    <property type="protein sequence ID" value="JAD51294.1"/>
    <property type="molecule type" value="Transcribed_RNA"/>
</dbReference>
<proteinExistence type="predicted"/>
<reference evidence="1" key="1">
    <citation type="submission" date="2014-09" db="EMBL/GenBank/DDBJ databases">
        <authorList>
            <person name="Magalhaes I.L.F."/>
            <person name="Oliveira U."/>
            <person name="Santos F.R."/>
            <person name="Vidigal T.H.D.A."/>
            <person name="Brescovit A.D."/>
            <person name="Santos A.J."/>
        </authorList>
    </citation>
    <scope>NUCLEOTIDE SEQUENCE</scope>
    <source>
        <tissue evidence="1">Shoot tissue taken approximately 20 cm above the soil surface</tissue>
    </source>
</reference>
<accession>A0A0A9AHY5</accession>
<sequence>MYFAWEMMIVFSLGNDGCRLCSSFRAFYS</sequence>
<protein>
    <submittedName>
        <fullName evidence="1">Uncharacterized protein</fullName>
    </submittedName>
</protein>
<name>A0A0A9AHY5_ARUDO</name>
<reference evidence="1" key="2">
    <citation type="journal article" date="2015" name="Data Brief">
        <title>Shoot transcriptome of the giant reed, Arundo donax.</title>
        <authorList>
            <person name="Barrero R.A."/>
            <person name="Guerrero F.D."/>
            <person name="Moolhuijzen P."/>
            <person name="Goolsby J.A."/>
            <person name="Tidwell J."/>
            <person name="Bellgard S.E."/>
            <person name="Bellgard M.I."/>
        </authorList>
    </citation>
    <scope>NUCLEOTIDE SEQUENCE</scope>
    <source>
        <tissue evidence="1">Shoot tissue taken approximately 20 cm above the soil surface</tissue>
    </source>
</reference>